<dbReference type="EMBL" id="ML145141">
    <property type="protein sequence ID" value="TBU57156.1"/>
    <property type="molecule type" value="Genomic_DNA"/>
</dbReference>
<protein>
    <submittedName>
        <fullName evidence="2">Uncharacterized protein</fullName>
    </submittedName>
</protein>
<reference evidence="2 3" key="1">
    <citation type="submission" date="2019-01" db="EMBL/GenBank/DDBJ databases">
        <title>Draft genome sequences of three monokaryotic isolates of the white-rot basidiomycete fungus Dichomitus squalens.</title>
        <authorList>
            <consortium name="DOE Joint Genome Institute"/>
            <person name="Lopez S.C."/>
            <person name="Andreopoulos B."/>
            <person name="Pangilinan J."/>
            <person name="Lipzen A."/>
            <person name="Riley R."/>
            <person name="Ahrendt S."/>
            <person name="Ng V."/>
            <person name="Barry K."/>
            <person name="Daum C."/>
            <person name="Grigoriev I.V."/>
            <person name="Hilden K.S."/>
            <person name="Makela M.R."/>
            <person name="de Vries R.P."/>
        </authorList>
    </citation>
    <scope>NUCLEOTIDE SEQUENCE [LARGE SCALE GENOMIC DNA]</scope>
    <source>
        <strain evidence="2 3">CBS 464.89</strain>
    </source>
</reference>
<keyword evidence="1" id="KW-0472">Membrane</keyword>
<organism evidence="2 3">
    <name type="scientific">Dichomitus squalens</name>
    <dbReference type="NCBI Taxonomy" id="114155"/>
    <lineage>
        <taxon>Eukaryota</taxon>
        <taxon>Fungi</taxon>
        <taxon>Dikarya</taxon>
        <taxon>Basidiomycota</taxon>
        <taxon>Agaricomycotina</taxon>
        <taxon>Agaricomycetes</taxon>
        <taxon>Polyporales</taxon>
        <taxon>Polyporaceae</taxon>
        <taxon>Dichomitus</taxon>
    </lineage>
</organism>
<keyword evidence="3" id="KW-1185">Reference proteome</keyword>
<keyword evidence="1" id="KW-1133">Transmembrane helix</keyword>
<gene>
    <name evidence="2" type="ORF">BD310DRAFT_978372</name>
</gene>
<keyword evidence="1" id="KW-0812">Transmembrane</keyword>
<dbReference type="AlphaFoldDB" id="A0A4Q9PRY1"/>
<feature type="transmembrane region" description="Helical" evidence="1">
    <location>
        <begin position="86"/>
        <end position="107"/>
    </location>
</feature>
<name>A0A4Q9PRY1_9APHY</name>
<proteinExistence type="predicted"/>
<evidence type="ECO:0000313" key="2">
    <source>
        <dbReference type="EMBL" id="TBU57156.1"/>
    </source>
</evidence>
<evidence type="ECO:0000313" key="3">
    <source>
        <dbReference type="Proteomes" id="UP000292082"/>
    </source>
</evidence>
<dbReference type="Proteomes" id="UP000292082">
    <property type="component" value="Unassembled WGS sequence"/>
</dbReference>
<evidence type="ECO:0000256" key="1">
    <source>
        <dbReference type="SAM" id="Phobius"/>
    </source>
</evidence>
<sequence length="121" mass="13318">MIAREAQNRNFPSHPYVTVAGSSALTSPAPVRKLVENRVGDELFNRQAKPLEHPRMAEALLIRRALAIPGDTRPILAILFSYKLAFLFRTLFTAAASAAALVVYARFSNPSSPSNLPDRRS</sequence>
<accession>A0A4Q9PRY1</accession>